<keyword evidence="3" id="KW-0813">Transport</keyword>
<feature type="non-terminal residue" evidence="10">
    <location>
        <position position="1"/>
    </location>
</feature>
<gene>
    <name evidence="10" type="ORF">D0859_15205</name>
</gene>
<dbReference type="AlphaFoldDB" id="A0A3M7I5S8"/>
<feature type="compositionally biased region" description="Polar residues" evidence="9">
    <location>
        <begin position="23"/>
        <end position="32"/>
    </location>
</feature>
<dbReference type="VEuPathDB" id="FungiDB:BTJ68_04034"/>
<dbReference type="OrthoDB" id="14535at2759"/>
<dbReference type="InterPro" id="IPR016488">
    <property type="entry name" value="NADH_Ub_cplx-1_asu_su-6"/>
</dbReference>
<feature type="region of interest" description="Disordered" evidence="9">
    <location>
        <begin position="1"/>
        <end position="32"/>
    </location>
</feature>
<comment type="caution">
    <text evidence="10">The sequence shown here is derived from an EMBL/GenBank/DDBJ whole genome shotgun (WGS) entry which is preliminary data.</text>
</comment>
<dbReference type="PANTHER" id="PTHR12964:SF0">
    <property type="entry name" value="NADH DEHYDROGENASE [UBIQUINONE] 1 ALPHA SUBCOMPLEX SUBUNIT 6"/>
    <property type="match status" value="1"/>
</dbReference>
<evidence type="ECO:0000256" key="4">
    <source>
        <dbReference type="ARBA" id="ARBA00022660"/>
    </source>
</evidence>
<dbReference type="GO" id="GO:0045271">
    <property type="term" value="C:respiratory chain complex I"/>
    <property type="evidence" value="ECO:0007669"/>
    <property type="project" value="InterPro"/>
</dbReference>
<dbReference type="PANTHER" id="PTHR12964">
    <property type="entry name" value="NADH-UBIQUINONE OXIDOREDUCTASE B14 SUBUNIT"/>
    <property type="match status" value="1"/>
</dbReference>
<evidence type="ECO:0000256" key="2">
    <source>
        <dbReference type="ARBA" id="ARBA00009508"/>
    </source>
</evidence>
<keyword evidence="6" id="KW-0249">Electron transport</keyword>
<protein>
    <submittedName>
        <fullName evidence="10">Uncharacterized protein</fullName>
    </submittedName>
</protein>
<dbReference type="InterPro" id="IPR045299">
    <property type="entry name" value="Complex1_LYR_NDUFA6_LYRM6"/>
</dbReference>
<evidence type="ECO:0000256" key="8">
    <source>
        <dbReference type="ARBA" id="ARBA00023136"/>
    </source>
</evidence>
<keyword evidence="7" id="KW-0496">Mitochondrion</keyword>
<evidence type="ECO:0000256" key="6">
    <source>
        <dbReference type="ARBA" id="ARBA00022982"/>
    </source>
</evidence>
<reference evidence="10 11" key="1">
    <citation type="journal article" date="2018" name="BMC Genomics">
        <title>Genomic evidence for intraspecific hybridization in a clonal and extremely halotolerant yeast.</title>
        <authorList>
            <person name="Gostincar C."/>
            <person name="Stajich J.E."/>
            <person name="Zupancic J."/>
            <person name="Zalar P."/>
            <person name="Gunde-Cimerman N."/>
        </authorList>
    </citation>
    <scope>NUCLEOTIDE SEQUENCE [LARGE SCALE GENOMIC DNA]</scope>
    <source>
        <strain evidence="10 11">EXF-120</strain>
    </source>
</reference>
<name>A0A3M7I5S8_HORWE</name>
<keyword evidence="8" id="KW-0472">Membrane</keyword>
<dbReference type="EMBL" id="QWIT01000750">
    <property type="protein sequence ID" value="RMZ20793.1"/>
    <property type="molecule type" value="Genomic_DNA"/>
</dbReference>
<evidence type="ECO:0000256" key="1">
    <source>
        <dbReference type="ARBA" id="ARBA00004443"/>
    </source>
</evidence>
<comment type="subcellular location">
    <subcellularLocation>
        <location evidence="1">Mitochondrion inner membrane</location>
        <topology evidence="1">Peripheral membrane protein</topology>
        <orientation evidence="1">Matrix side</orientation>
    </subcellularLocation>
</comment>
<dbReference type="GO" id="GO:0005743">
    <property type="term" value="C:mitochondrial inner membrane"/>
    <property type="evidence" value="ECO:0007669"/>
    <property type="project" value="UniProtKB-SubCell"/>
</dbReference>
<proteinExistence type="inferred from homology"/>
<evidence type="ECO:0000256" key="5">
    <source>
        <dbReference type="ARBA" id="ARBA00022792"/>
    </source>
</evidence>
<comment type="similarity">
    <text evidence="2">Belongs to the complex I LYR family.</text>
</comment>
<dbReference type="CDD" id="cd20266">
    <property type="entry name" value="Complex1_LYR_NDUFA6_LYRM6"/>
    <property type="match status" value="1"/>
</dbReference>
<keyword evidence="4" id="KW-0679">Respiratory chain</keyword>
<evidence type="ECO:0000256" key="7">
    <source>
        <dbReference type="ARBA" id="ARBA00023128"/>
    </source>
</evidence>
<accession>A0A3M7I5S8</accession>
<evidence type="ECO:0000256" key="9">
    <source>
        <dbReference type="SAM" id="MobiDB-lite"/>
    </source>
</evidence>
<dbReference type="Proteomes" id="UP000281677">
    <property type="component" value="Unassembled WGS sequence"/>
</dbReference>
<evidence type="ECO:0000313" key="10">
    <source>
        <dbReference type="EMBL" id="RMZ20793.1"/>
    </source>
</evidence>
<evidence type="ECO:0000256" key="3">
    <source>
        <dbReference type="ARBA" id="ARBA00022448"/>
    </source>
</evidence>
<sequence>RGAQDSKVGSQWLVPQAQPARPSPSNISKHSTSTWAVRKTLVSPHDRKDGYQPYLPRAEDSILGKLVRCEDPGYEVLQGLAASEIQQMYSLNMPVSQIRTKIRQEFERHRYVSQIKTVDVLLFNSHQEFQETLNFWKQLTHVLKYFRAEEDPKARLPKNFIQGFIEVQTLPLDRNKPQTPALTAVRRAGTENVSLLRRLYISYPFPEQCHDQPKLQ</sequence>
<evidence type="ECO:0000313" key="11">
    <source>
        <dbReference type="Proteomes" id="UP000281677"/>
    </source>
</evidence>
<dbReference type="GO" id="GO:0006979">
    <property type="term" value="P:response to oxidative stress"/>
    <property type="evidence" value="ECO:0007669"/>
    <property type="project" value="TreeGrafter"/>
</dbReference>
<organism evidence="10 11">
    <name type="scientific">Hortaea werneckii</name>
    <name type="common">Black yeast</name>
    <name type="synonym">Cladosporium werneckii</name>
    <dbReference type="NCBI Taxonomy" id="91943"/>
    <lineage>
        <taxon>Eukaryota</taxon>
        <taxon>Fungi</taxon>
        <taxon>Dikarya</taxon>
        <taxon>Ascomycota</taxon>
        <taxon>Pezizomycotina</taxon>
        <taxon>Dothideomycetes</taxon>
        <taxon>Dothideomycetidae</taxon>
        <taxon>Mycosphaerellales</taxon>
        <taxon>Teratosphaeriaceae</taxon>
        <taxon>Hortaea</taxon>
    </lineage>
</organism>
<keyword evidence="5" id="KW-0999">Mitochondrion inner membrane</keyword>